<dbReference type="VEuPathDB" id="VectorBase:ISCW014814"/>
<sequence length="61" mass="6938">PTDNTVAWQRFLPHGVVALLPLDTEHSSLVWTLRTDLADKLMRLEEDSFVDALNQTMVSDQ</sequence>
<evidence type="ECO:0000313" key="1">
    <source>
        <dbReference type="EMBL" id="EEC19358.1"/>
    </source>
</evidence>
<dbReference type="EMBL" id="ABJB010114374">
    <property type="status" value="NOT_ANNOTATED_CDS"/>
    <property type="molecule type" value="Genomic_DNA"/>
</dbReference>
<dbReference type="EMBL" id="DS959981">
    <property type="protein sequence ID" value="EEC19358.1"/>
    <property type="molecule type" value="Genomic_DNA"/>
</dbReference>
<name>B7QKI6_IXOSC</name>
<reference evidence="2" key="2">
    <citation type="submission" date="2020-05" db="UniProtKB">
        <authorList>
            <consortium name="EnsemblMetazoa"/>
        </authorList>
    </citation>
    <scope>IDENTIFICATION</scope>
    <source>
        <strain evidence="2">wikel</strain>
    </source>
</reference>
<evidence type="ECO:0000313" key="2">
    <source>
        <dbReference type="EnsemblMetazoa" id="ISCW014814-PA"/>
    </source>
</evidence>
<dbReference type="PANTHER" id="PTHR43876">
    <property type="entry name" value="UBIQUINONE BIOSYNTHESIS MONOOXYGENASE COQ6, MITOCHONDRIAL"/>
    <property type="match status" value="1"/>
</dbReference>
<dbReference type="EnsemblMetazoa" id="ISCW014814-RA">
    <property type="protein sequence ID" value="ISCW014814-PA"/>
    <property type="gene ID" value="ISCW014814"/>
</dbReference>
<dbReference type="InParanoid" id="B7QKI6"/>
<organism>
    <name type="scientific">Ixodes scapularis</name>
    <name type="common">Black-legged tick</name>
    <name type="synonym">Deer tick</name>
    <dbReference type="NCBI Taxonomy" id="6945"/>
    <lineage>
        <taxon>Eukaryota</taxon>
        <taxon>Metazoa</taxon>
        <taxon>Ecdysozoa</taxon>
        <taxon>Arthropoda</taxon>
        <taxon>Chelicerata</taxon>
        <taxon>Arachnida</taxon>
        <taxon>Acari</taxon>
        <taxon>Parasitiformes</taxon>
        <taxon>Ixodida</taxon>
        <taxon>Ixodoidea</taxon>
        <taxon>Ixodidae</taxon>
        <taxon>Ixodinae</taxon>
        <taxon>Ixodes</taxon>
    </lineage>
</organism>
<protein>
    <submittedName>
        <fullName evidence="1 2">Uncharacterized protein</fullName>
    </submittedName>
</protein>
<dbReference type="InterPro" id="IPR051205">
    <property type="entry name" value="UbiH/COQ6_monooxygenase"/>
</dbReference>
<reference evidence="1 3" key="1">
    <citation type="submission" date="2008-03" db="EMBL/GenBank/DDBJ databases">
        <title>Annotation of Ixodes scapularis.</title>
        <authorList>
            <consortium name="Ixodes scapularis Genome Project Consortium"/>
            <person name="Caler E."/>
            <person name="Hannick L.I."/>
            <person name="Bidwell S."/>
            <person name="Joardar V."/>
            <person name="Thiagarajan M."/>
            <person name="Amedeo P."/>
            <person name="Galinsky K.J."/>
            <person name="Schobel S."/>
            <person name="Inman J."/>
            <person name="Hostetler J."/>
            <person name="Miller J."/>
            <person name="Hammond M."/>
            <person name="Megy K."/>
            <person name="Lawson D."/>
            <person name="Kodira C."/>
            <person name="Sutton G."/>
            <person name="Meyer J."/>
            <person name="Hill C.A."/>
            <person name="Birren B."/>
            <person name="Nene V."/>
            <person name="Collins F."/>
            <person name="Alarcon-Chaidez F."/>
            <person name="Wikel S."/>
            <person name="Strausberg R."/>
        </authorList>
    </citation>
    <scope>NUCLEOTIDE SEQUENCE [LARGE SCALE GENOMIC DNA]</scope>
    <source>
        <strain evidence="3">Wikel</strain>
        <strain evidence="1">Wikel colony</strain>
    </source>
</reference>
<dbReference type="VEuPathDB" id="VectorBase:ISCP_038078"/>
<dbReference type="HOGENOM" id="CLU_2929384_0_0_1"/>
<dbReference type="PANTHER" id="PTHR43876:SF7">
    <property type="entry name" value="UBIQUINONE BIOSYNTHESIS MONOOXYGENASE COQ6, MITOCHONDRIAL"/>
    <property type="match status" value="1"/>
</dbReference>
<evidence type="ECO:0007829" key="4">
    <source>
        <dbReference type="PeptideAtlas" id="B7QKI6"/>
    </source>
</evidence>
<accession>B7QKI6</accession>
<proteinExistence type="evidence at protein level"/>
<dbReference type="VEuPathDB" id="VectorBase:ISCI014814"/>
<dbReference type="AlphaFoldDB" id="B7QKI6"/>
<dbReference type="STRING" id="6945.B7QKI6"/>
<dbReference type="Proteomes" id="UP000001555">
    <property type="component" value="Unassembled WGS sequence"/>
</dbReference>
<feature type="non-terminal residue" evidence="1">
    <location>
        <position position="1"/>
    </location>
</feature>
<dbReference type="PaxDb" id="6945-B7QKI6"/>
<dbReference type="Gene3D" id="3.30.9.10">
    <property type="entry name" value="D-Amino Acid Oxidase, subunit A, domain 2"/>
    <property type="match status" value="1"/>
</dbReference>
<evidence type="ECO:0000313" key="3">
    <source>
        <dbReference type="Proteomes" id="UP000001555"/>
    </source>
</evidence>
<keyword evidence="3" id="KW-1185">Reference proteome</keyword>
<gene>
    <name evidence="1" type="ORF">IscW_ISCW014814</name>
</gene>
<feature type="non-terminal residue" evidence="1">
    <location>
        <position position="61"/>
    </location>
</feature>
<dbReference type="OrthoDB" id="683240at2759"/>
<keyword evidence="4" id="KW-1267">Proteomics identification</keyword>